<dbReference type="Proteomes" id="UP000220246">
    <property type="component" value="Unassembled WGS sequence"/>
</dbReference>
<sequence>MRYSHNGQETKVNVGGGMGDAFSSFVGTAKNQSIGIPSTRISNNVGDQNGILAKAFYKEFAVPSTSALRIQSNLIGMANFSPSGQAVSYSPRCSSKEFSFQPEAGKDYEVASIVNQQGCAVVVFEVQANGEIKPITR</sequence>
<accession>A0A2A7UVU7</accession>
<keyword evidence="2" id="KW-1185">Reference proteome</keyword>
<protein>
    <submittedName>
        <fullName evidence="1">Uncharacterized protein</fullName>
    </submittedName>
</protein>
<reference evidence="2" key="1">
    <citation type="submission" date="2017-09" db="EMBL/GenBank/DDBJ databases">
        <title>FDA dAtabase for Regulatory Grade micrObial Sequences (FDA-ARGOS): Supporting development and validation of Infectious Disease Dx tests.</title>
        <authorList>
            <person name="Minogue T."/>
            <person name="Wolcott M."/>
            <person name="Wasieloski L."/>
            <person name="Aguilar W."/>
            <person name="Moore D."/>
            <person name="Tallon L."/>
            <person name="Sadzewicz L."/>
            <person name="Ott S."/>
            <person name="Zhao X."/>
            <person name="Nagaraj S."/>
            <person name="Vavikolanu K."/>
            <person name="Aluvathingal J."/>
            <person name="Nadendla S."/>
            <person name="Sichtig H."/>
        </authorList>
    </citation>
    <scope>NUCLEOTIDE SEQUENCE [LARGE SCALE GENOMIC DNA]</scope>
    <source>
        <strain evidence="2">FDAARGOS_394</strain>
    </source>
</reference>
<dbReference type="EMBL" id="PDEA01000001">
    <property type="protein sequence ID" value="PEH89392.1"/>
    <property type="molecule type" value="Genomic_DNA"/>
</dbReference>
<evidence type="ECO:0000313" key="2">
    <source>
        <dbReference type="Proteomes" id="UP000220246"/>
    </source>
</evidence>
<comment type="caution">
    <text evidence="1">The sequence shown here is derived from an EMBL/GenBank/DDBJ whole genome shotgun (WGS) entry which is preliminary data.</text>
</comment>
<dbReference type="AlphaFoldDB" id="A0A2A7UVU7"/>
<proteinExistence type="predicted"/>
<gene>
    <name evidence="1" type="ORF">CRM82_12980</name>
</gene>
<evidence type="ECO:0000313" key="1">
    <source>
        <dbReference type="EMBL" id="PEH89392.1"/>
    </source>
</evidence>
<organism evidence="1 2">
    <name type="scientific">Comamonas terrigena</name>
    <dbReference type="NCBI Taxonomy" id="32013"/>
    <lineage>
        <taxon>Bacteria</taxon>
        <taxon>Pseudomonadati</taxon>
        <taxon>Pseudomonadota</taxon>
        <taxon>Betaproteobacteria</taxon>
        <taxon>Burkholderiales</taxon>
        <taxon>Comamonadaceae</taxon>
        <taxon>Comamonas</taxon>
    </lineage>
</organism>
<name>A0A2A7UVU7_COMTR</name>